<gene>
    <name evidence="2" type="ORF">PT974_04874</name>
</gene>
<organism evidence="2 3">
    <name type="scientific">Cladobotryum mycophilum</name>
    <dbReference type="NCBI Taxonomy" id="491253"/>
    <lineage>
        <taxon>Eukaryota</taxon>
        <taxon>Fungi</taxon>
        <taxon>Dikarya</taxon>
        <taxon>Ascomycota</taxon>
        <taxon>Pezizomycotina</taxon>
        <taxon>Sordariomycetes</taxon>
        <taxon>Hypocreomycetidae</taxon>
        <taxon>Hypocreales</taxon>
        <taxon>Hypocreaceae</taxon>
        <taxon>Cladobotryum</taxon>
    </lineage>
</organism>
<comment type="caution">
    <text evidence="2">The sequence shown here is derived from an EMBL/GenBank/DDBJ whole genome shotgun (WGS) entry which is preliminary data.</text>
</comment>
<dbReference type="EMBL" id="JAVFKD010000010">
    <property type="protein sequence ID" value="KAK5994400.1"/>
    <property type="molecule type" value="Genomic_DNA"/>
</dbReference>
<keyword evidence="3" id="KW-1185">Reference proteome</keyword>
<protein>
    <submittedName>
        <fullName evidence="2">Uncharacterized protein</fullName>
    </submittedName>
</protein>
<dbReference type="Proteomes" id="UP001338125">
    <property type="component" value="Unassembled WGS sequence"/>
</dbReference>
<evidence type="ECO:0000256" key="1">
    <source>
        <dbReference type="SAM" id="MobiDB-lite"/>
    </source>
</evidence>
<feature type="compositionally biased region" description="Basic residues" evidence="1">
    <location>
        <begin position="229"/>
        <end position="238"/>
    </location>
</feature>
<feature type="compositionally biased region" description="Polar residues" evidence="1">
    <location>
        <begin position="104"/>
        <end position="113"/>
    </location>
</feature>
<feature type="region of interest" description="Disordered" evidence="1">
    <location>
        <begin position="34"/>
        <end position="91"/>
    </location>
</feature>
<feature type="compositionally biased region" description="Acidic residues" evidence="1">
    <location>
        <begin position="197"/>
        <end position="206"/>
    </location>
</feature>
<feature type="compositionally biased region" description="Low complexity" evidence="1">
    <location>
        <begin position="219"/>
        <end position="228"/>
    </location>
</feature>
<reference evidence="2 3" key="1">
    <citation type="submission" date="2024-01" db="EMBL/GenBank/DDBJ databases">
        <title>Complete genome of Cladobotryum mycophilum ATHUM6906.</title>
        <authorList>
            <person name="Christinaki A.C."/>
            <person name="Myridakis A.I."/>
            <person name="Kouvelis V.N."/>
        </authorList>
    </citation>
    <scope>NUCLEOTIDE SEQUENCE [LARGE SCALE GENOMIC DNA]</scope>
    <source>
        <strain evidence="2 3">ATHUM6906</strain>
    </source>
</reference>
<name>A0ABR0SRQ0_9HYPO</name>
<proteinExistence type="predicted"/>
<sequence length="238" mass="25345">MALKKFLKIEQGQRKIDAYFTKLGTITSVEEGDSVEKRIAGHPRLTASSERESRGESSRSAAMRPVTPGHRTMADVNPQPCVAGPSAPRSLGERSPIVVAVSSYPTLGLSSQKTTRKRIRTTSAVNGTTFKKRKTTATDRASSQAVDGDDGDHGSDNRRQTKGRASTSEAHRAARPQATSSIAESQLPENSPTQLVDEFESESDDESPAKRAKGKAAAKKAAGSSSAGKGKKRAPRRG</sequence>
<feature type="region of interest" description="Disordered" evidence="1">
    <location>
        <begin position="104"/>
        <end position="238"/>
    </location>
</feature>
<accession>A0ABR0SRQ0</accession>
<feature type="compositionally biased region" description="Polar residues" evidence="1">
    <location>
        <begin position="177"/>
        <end position="194"/>
    </location>
</feature>
<evidence type="ECO:0000313" key="3">
    <source>
        <dbReference type="Proteomes" id="UP001338125"/>
    </source>
</evidence>
<evidence type="ECO:0000313" key="2">
    <source>
        <dbReference type="EMBL" id="KAK5994400.1"/>
    </source>
</evidence>